<evidence type="ECO:0000313" key="3">
    <source>
        <dbReference type="Proteomes" id="UP000198379"/>
    </source>
</evidence>
<proteinExistence type="predicted"/>
<protein>
    <recommendedName>
        <fullName evidence="4">Natural product</fullName>
    </recommendedName>
</protein>
<dbReference type="InterPro" id="IPR058238">
    <property type="entry name" value="Lant_leader_dom"/>
</dbReference>
<gene>
    <name evidence="2" type="ORF">SAMN06265376_10482</name>
</gene>
<dbReference type="NCBIfam" id="NF038153">
    <property type="entry name" value="lant_leader_L1a"/>
    <property type="match status" value="1"/>
</dbReference>
<evidence type="ECO:0000256" key="1">
    <source>
        <dbReference type="SAM" id="MobiDB-lite"/>
    </source>
</evidence>
<evidence type="ECO:0000313" key="2">
    <source>
        <dbReference type="EMBL" id="SNR89400.1"/>
    </source>
</evidence>
<name>A0A239A1G9_9FLAO</name>
<reference evidence="2 3" key="1">
    <citation type="submission" date="2017-06" db="EMBL/GenBank/DDBJ databases">
        <authorList>
            <person name="Kim H.J."/>
            <person name="Triplett B.A."/>
        </authorList>
    </citation>
    <scope>NUCLEOTIDE SEQUENCE [LARGE SCALE GENOMIC DNA]</scope>
    <source>
        <strain evidence="2 3">DSM 25597</strain>
    </source>
</reference>
<sequence length="59" mass="6617">MSIMKKEFKTLNLKKITIAKMNTSELMKIQGGSSDPTDPDPHADPELSRQNGCTYSLFQ</sequence>
<accession>A0A239A1G9</accession>
<dbReference type="EMBL" id="FZNY01000004">
    <property type="protein sequence ID" value="SNR89400.1"/>
    <property type="molecule type" value="Genomic_DNA"/>
</dbReference>
<keyword evidence="3" id="KW-1185">Reference proteome</keyword>
<dbReference type="Proteomes" id="UP000198379">
    <property type="component" value="Unassembled WGS sequence"/>
</dbReference>
<organism evidence="2 3">
    <name type="scientific">Dokdonia pacifica</name>
    <dbReference type="NCBI Taxonomy" id="1627892"/>
    <lineage>
        <taxon>Bacteria</taxon>
        <taxon>Pseudomonadati</taxon>
        <taxon>Bacteroidota</taxon>
        <taxon>Flavobacteriia</taxon>
        <taxon>Flavobacteriales</taxon>
        <taxon>Flavobacteriaceae</taxon>
        <taxon>Dokdonia</taxon>
    </lineage>
</organism>
<feature type="compositionally biased region" description="Polar residues" evidence="1">
    <location>
        <begin position="27"/>
        <end position="36"/>
    </location>
</feature>
<feature type="region of interest" description="Disordered" evidence="1">
    <location>
        <begin position="27"/>
        <end position="52"/>
    </location>
</feature>
<dbReference type="AlphaFoldDB" id="A0A239A1G9"/>
<evidence type="ECO:0008006" key="4">
    <source>
        <dbReference type="Google" id="ProtNLM"/>
    </source>
</evidence>